<dbReference type="Gene3D" id="3.40.50.620">
    <property type="entry name" value="HUPs"/>
    <property type="match status" value="2"/>
</dbReference>
<evidence type="ECO:0000256" key="6">
    <source>
        <dbReference type="ARBA" id="ARBA00022917"/>
    </source>
</evidence>
<evidence type="ECO:0000256" key="7">
    <source>
        <dbReference type="ARBA" id="ARBA00023146"/>
    </source>
</evidence>
<dbReference type="GO" id="GO:0004832">
    <property type="term" value="F:valine-tRNA ligase activity"/>
    <property type="evidence" value="ECO:0007669"/>
    <property type="project" value="UniProtKB-EC"/>
</dbReference>
<dbReference type="Gene3D" id="3.90.740.10">
    <property type="entry name" value="Valyl/Leucyl/Isoleucyl-tRNA synthetase, editing domain"/>
    <property type="match status" value="1"/>
</dbReference>
<keyword evidence="7 10" id="KW-0030">Aminoacyl-tRNA synthetase</keyword>
<feature type="domain" description="Aminoacyl-tRNA synthetase class Ia" evidence="11">
    <location>
        <begin position="18"/>
        <end position="101"/>
    </location>
</feature>
<dbReference type="PANTHER" id="PTHR11946">
    <property type="entry name" value="VALYL-TRNA SYNTHETASES"/>
    <property type="match status" value="1"/>
</dbReference>
<dbReference type="SUPFAM" id="SSF47323">
    <property type="entry name" value="Anticodon-binding domain of a subclass of class I aminoacyl-tRNA synthetases"/>
    <property type="match status" value="1"/>
</dbReference>
<dbReference type="Pfam" id="PF00133">
    <property type="entry name" value="tRNA-synt_1"/>
    <property type="match status" value="2"/>
</dbReference>
<evidence type="ECO:0000256" key="10">
    <source>
        <dbReference type="RuleBase" id="RU363035"/>
    </source>
</evidence>
<keyword evidence="6 10" id="KW-0648">Protein biosynthesis</keyword>
<dbReference type="InterPro" id="IPR013155">
    <property type="entry name" value="M/V/L/I-tRNA-synth_anticd-bd"/>
</dbReference>
<evidence type="ECO:0000256" key="4">
    <source>
        <dbReference type="ARBA" id="ARBA00022741"/>
    </source>
</evidence>
<comment type="similarity">
    <text evidence="10">Belongs to the class-I aminoacyl-tRNA synthetase family.</text>
</comment>
<name>A0ABW9QYK4_9ACTN</name>
<keyword evidence="2" id="KW-0963">Cytoplasm</keyword>
<evidence type="ECO:0000256" key="3">
    <source>
        <dbReference type="ARBA" id="ARBA00022598"/>
    </source>
</evidence>
<dbReference type="InterPro" id="IPR001412">
    <property type="entry name" value="aa-tRNA-synth_I_CS"/>
</dbReference>
<organism evidence="13 14">
    <name type="scientific">Acidiferrimicrobium australe</name>
    <dbReference type="NCBI Taxonomy" id="2664430"/>
    <lineage>
        <taxon>Bacteria</taxon>
        <taxon>Bacillati</taxon>
        <taxon>Actinomycetota</taxon>
        <taxon>Acidimicrobiia</taxon>
        <taxon>Acidimicrobiales</taxon>
        <taxon>Acidimicrobiaceae</taxon>
        <taxon>Acidiferrimicrobium</taxon>
    </lineage>
</organism>
<dbReference type="PRINTS" id="PR00986">
    <property type="entry name" value="TRNASYNTHVAL"/>
</dbReference>
<evidence type="ECO:0000259" key="12">
    <source>
        <dbReference type="Pfam" id="PF08264"/>
    </source>
</evidence>
<keyword evidence="5 10" id="KW-0067">ATP-binding</keyword>
<evidence type="ECO:0000256" key="2">
    <source>
        <dbReference type="ARBA" id="ARBA00022490"/>
    </source>
</evidence>
<evidence type="ECO:0000256" key="8">
    <source>
        <dbReference type="ARBA" id="ARBA00029936"/>
    </source>
</evidence>
<feature type="domain" description="Aminoacyl-tRNA synthetase class Ia" evidence="11">
    <location>
        <begin position="128"/>
        <end position="618"/>
    </location>
</feature>
<dbReference type="PROSITE" id="PS00178">
    <property type="entry name" value="AA_TRNA_LIGASE_I"/>
    <property type="match status" value="1"/>
</dbReference>
<dbReference type="EMBL" id="WJHE01000617">
    <property type="protein sequence ID" value="MST33503.1"/>
    <property type="molecule type" value="Genomic_DNA"/>
</dbReference>
<proteinExistence type="inferred from homology"/>
<dbReference type="NCBIfam" id="NF009687">
    <property type="entry name" value="PRK13208.1"/>
    <property type="match status" value="1"/>
</dbReference>
<dbReference type="InterPro" id="IPR002303">
    <property type="entry name" value="Valyl-tRNA_ligase"/>
</dbReference>
<evidence type="ECO:0000256" key="5">
    <source>
        <dbReference type="ARBA" id="ARBA00022840"/>
    </source>
</evidence>
<evidence type="ECO:0000259" key="11">
    <source>
        <dbReference type="Pfam" id="PF00133"/>
    </source>
</evidence>
<dbReference type="PANTHER" id="PTHR11946:SF93">
    <property type="entry name" value="VALINE--TRNA LIGASE, CHLOROPLASTIC_MITOCHONDRIAL 2"/>
    <property type="match status" value="1"/>
</dbReference>
<dbReference type="InterPro" id="IPR014729">
    <property type="entry name" value="Rossmann-like_a/b/a_fold"/>
</dbReference>
<dbReference type="NCBIfam" id="NF000540">
    <property type="entry name" value="alt_ValS"/>
    <property type="match status" value="1"/>
</dbReference>
<dbReference type="InterPro" id="IPR009008">
    <property type="entry name" value="Val/Leu/Ile-tRNA-synth_edit"/>
</dbReference>
<comment type="catalytic activity">
    <reaction evidence="9">
        <text>tRNA(Val) + L-valine + ATP = L-valyl-tRNA(Val) + AMP + diphosphate</text>
        <dbReference type="Rhea" id="RHEA:10704"/>
        <dbReference type="Rhea" id="RHEA-COMP:9672"/>
        <dbReference type="Rhea" id="RHEA-COMP:9708"/>
        <dbReference type="ChEBI" id="CHEBI:30616"/>
        <dbReference type="ChEBI" id="CHEBI:33019"/>
        <dbReference type="ChEBI" id="CHEBI:57762"/>
        <dbReference type="ChEBI" id="CHEBI:78442"/>
        <dbReference type="ChEBI" id="CHEBI:78537"/>
        <dbReference type="ChEBI" id="CHEBI:456215"/>
        <dbReference type="EC" id="6.1.1.9"/>
    </reaction>
</comment>
<dbReference type="SUPFAM" id="SSF50677">
    <property type="entry name" value="ValRS/IleRS/LeuRS editing domain"/>
    <property type="match status" value="1"/>
</dbReference>
<dbReference type="InterPro" id="IPR009080">
    <property type="entry name" value="tRNAsynth_Ia_anticodon-bd"/>
</dbReference>
<protein>
    <recommendedName>
        <fullName evidence="1">valine--tRNA ligase</fullName>
        <ecNumber evidence="1">6.1.1.9</ecNumber>
    </recommendedName>
    <alternativeName>
        <fullName evidence="8">Valyl-tRNA synthetase</fullName>
    </alternativeName>
</protein>
<feature type="non-terminal residue" evidence="13">
    <location>
        <position position="754"/>
    </location>
</feature>
<dbReference type="SUPFAM" id="SSF52374">
    <property type="entry name" value="Nucleotidylyl transferase"/>
    <property type="match status" value="1"/>
</dbReference>
<keyword evidence="3 10" id="KW-0436">Ligase</keyword>
<evidence type="ECO:0000313" key="14">
    <source>
        <dbReference type="Proteomes" id="UP000437736"/>
    </source>
</evidence>
<keyword evidence="14" id="KW-1185">Reference proteome</keyword>
<evidence type="ECO:0000313" key="13">
    <source>
        <dbReference type="EMBL" id="MST33503.1"/>
    </source>
</evidence>
<gene>
    <name evidence="13" type="primary">valS</name>
    <name evidence="13" type="ORF">GHK86_12330</name>
</gene>
<dbReference type="Gene3D" id="1.10.730.10">
    <property type="entry name" value="Isoleucyl-tRNA Synthetase, Domain 1"/>
    <property type="match status" value="1"/>
</dbReference>
<dbReference type="InterPro" id="IPR002300">
    <property type="entry name" value="aa-tRNA-synth_Ia"/>
</dbReference>
<dbReference type="Pfam" id="PF08264">
    <property type="entry name" value="Anticodon_1"/>
    <property type="match status" value="1"/>
</dbReference>
<evidence type="ECO:0000256" key="9">
    <source>
        <dbReference type="ARBA" id="ARBA00047552"/>
    </source>
</evidence>
<accession>A0ABW9QYK4</accession>
<dbReference type="InterPro" id="IPR048044">
    <property type="entry name" value="Valyl-tRNA_ligase_actino"/>
</dbReference>
<keyword evidence="4 10" id="KW-0547">Nucleotide-binding</keyword>
<comment type="caution">
    <text evidence="13">The sequence shown here is derived from an EMBL/GenBank/DDBJ whole genome shotgun (WGS) entry which is preliminary data.</text>
</comment>
<evidence type="ECO:0000256" key="1">
    <source>
        <dbReference type="ARBA" id="ARBA00013169"/>
    </source>
</evidence>
<dbReference type="EC" id="6.1.1.9" evidence="1"/>
<reference evidence="13 14" key="1">
    <citation type="submission" date="2019-11" db="EMBL/GenBank/DDBJ databases">
        <title>Acidiferrimicrobium australis gen. nov., sp. nov., an acidophilic and obligately heterotrophic, member of the Actinobacteria that catalyses dissimilatory oxido- reduction of iron isolated from metal-rich acidic water in Chile.</title>
        <authorList>
            <person name="Gonzalez D."/>
            <person name="Huber K."/>
            <person name="Hedrich S."/>
            <person name="Rojas-Villalobos C."/>
            <person name="Quatrini R."/>
            <person name="Dinamarca M.A."/>
            <person name="Schwarz A."/>
            <person name="Canales C."/>
            <person name="Nancucheo I."/>
        </authorList>
    </citation>
    <scope>NUCLEOTIDE SEQUENCE [LARGE SCALE GENOMIC DNA]</scope>
    <source>
        <strain evidence="13 14">USS-CCA1</strain>
    </source>
</reference>
<sequence>MSAAVPDKPSLDGLEEKWSKRWEADGTYRFDRSAPRERVFAIDTPPPTVSGSLHIGHVFSYTQTDALARYQRMRGKEVWYPMGWDDNGLPTERRVQNYFGVRCEPSLPYDPGFTPPVSGGGLPKDQQPVACSRPNFVELCRRLSAEDEQKFEELWRRVGLSVDWTRTYTTISPESQRASQRAFLRQLARGEAYSAEAPTLWDVDFRTAVAQAELEDRETTGAYHRVAFHRVGADADVLIETTRPELLPACVALVAHPDDERYQPLFGTTVRTPLFGVEVPVVAHPLAQPDKGTGIAMICTFGDVTDVVWWRELHLPVRAIIGRDGRLLPDAPAGMPAEGAEIYRSSLAGRTARQAQRAIAELLSASGELLGEPRQIRHPVKYYEKGDRPLEIVTSRQWFIRTLAHREALLARGRELRWHPAHMGARYADWVEGLNSDWLISRQRYYGVPFPVWYPLSAAGEPLHDRPLLAAEDRLPVDPTTDVPDGYTEAQRDQPGGFTADPDVMDTWATSSLTPQIAGGWEEDPDLFARVFPMDMRPQAHDIIRTWLFATVVRANAEFATLPWTDAAISGWILDPDRKKMSKSKGNVVTPVEILERHSTDAIRYWACSGRLGTDTAIDEGQMKVGRKLAIKLLNASKFVLGSVAPDGPDDPGAVTEAVDRSLLASLAALVEEATAAFDGYDYARALERTEAWFWGFCDDYLELVKSRAYNREGTFPEPAAASARAALRLALSVLLRLLAPMLPYTTEEIWSWW</sequence>
<feature type="domain" description="Methionyl/Valyl/Leucyl/Isoleucyl-tRNA synthetase anticodon-binding" evidence="12">
    <location>
        <begin position="660"/>
        <end position="751"/>
    </location>
</feature>
<dbReference type="Proteomes" id="UP000437736">
    <property type="component" value="Unassembled WGS sequence"/>
</dbReference>